<dbReference type="EMBL" id="CM056812">
    <property type="protein sequence ID" value="KAJ8617685.1"/>
    <property type="molecule type" value="Genomic_DNA"/>
</dbReference>
<organism evidence="1 2">
    <name type="scientific">Persea americana</name>
    <name type="common">Avocado</name>
    <dbReference type="NCBI Taxonomy" id="3435"/>
    <lineage>
        <taxon>Eukaryota</taxon>
        <taxon>Viridiplantae</taxon>
        <taxon>Streptophyta</taxon>
        <taxon>Embryophyta</taxon>
        <taxon>Tracheophyta</taxon>
        <taxon>Spermatophyta</taxon>
        <taxon>Magnoliopsida</taxon>
        <taxon>Magnoliidae</taxon>
        <taxon>Laurales</taxon>
        <taxon>Lauraceae</taxon>
        <taxon>Persea</taxon>
    </lineage>
</organism>
<accession>A0ACC2K994</accession>
<reference evidence="1 2" key="1">
    <citation type="journal article" date="2022" name="Hortic Res">
        <title>A haplotype resolved chromosomal level avocado genome allows analysis of novel avocado genes.</title>
        <authorList>
            <person name="Nath O."/>
            <person name="Fletcher S.J."/>
            <person name="Hayward A."/>
            <person name="Shaw L.M."/>
            <person name="Masouleh A.K."/>
            <person name="Furtado A."/>
            <person name="Henry R.J."/>
            <person name="Mitter N."/>
        </authorList>
    </citation>
    <scope>NUCLEOTIDE SEQUENCE [LARGE SCALE GENOMIC DNA]</scope>
    <source>
        <strain evidence="2">cv. Hass</strain>
    </source>
</reference>
<evidence type="ECO:0000313" key="1">
    <source>
        <dbReference type="EMBL" id="KAJ8617685.1"/>
    </source>
</evidence>
<keyword evidence="2" id="KW-1185">Reference proteome</keyword>
<name>A0ACC2K994_PERAE</name>
<gene>
    <name evidence="1" type="ORF">MRB53_013871</name>
</gene>
<proteinExistence type="predicted"/>
<protein>
    <submittedName>
        <fullName evidence="1">Uncharacterized protein</fullName>
    </submittedName>
</protein>
<evidence type="ECO:0000313" key="2">
    <source>
        <dbReference type="Proteomes" id="UP001234297"/>
    </source>
</evidence>
<comment type="caution">
    <text evidence="1">The sequence shown here is derived from an EMBL/GenBank/DDBJ whole genome shotgun (WGS) entry which is preliminary data.</text>
</comment>
<dbReference type="Proteomes" id="UP001234297">
    <property type="component" value="Chromosome 4"/>
</dbReference>
<sequence>MTTVFVMVIALANTPDKEDKKPSGLVGQGTKHGFGPCTATKVTKYRSFLKRRVPQGGRQAFEVKGRTEQVTVAIPAGQQTNTTAAEAETSSWSRRQVANPSSSKEEEEEMVLRCRSRVPIADLVAQVFRDRAADALTSASNASSLPLVPASTSPVAVVEDDVETRAVQAEADAA</sequence>